<dbReference type="EMBL" id="JAGQHS010000095">
    <property type="protein sequence ID" value="MCA9757373.1"/>
    <property type="molecule type" value="Genomic_DNA"/>
</dbReference>
<dbReference type="GO" id="GO:0005737">
    <property type="term" value="C:cytoplasm"/>
    <property type="evidence" value="ECO:0007669"/>
    <property type="project" value="TreeGrafter"/>
</dbReference>
<comment type="caution">
    <text evidence="6">The sequence shown here is derived from an EMBL/GenBank/DDBJ whole genome shotgun (WGS) entry which is preliminary data.</text>
</comment>
<dbReference type="SUPFAM" id="SSF56784">
    <property type="entry name" value="HAD-like"/>
    <property type="match status" value="1"/>
</dbReference>
<evidence type="ECO:0000256" key="5">
    <source>
        <dbReference type="ARBA" id="ARBA00023277"/>
    </source>
</evidence>
<dbReference type="GO" id="GO:0016791">
    <property type="term" value="F:phosphatase activity"/>
    <property type="evidence" value="ECO:0007669"/>
    <property type="project" value="UniProtKB-ARBA"/>
</dbReference>
<keyword evidence="2" id="KW-0479">Metal-binding</keyword>
<sequence length="248" mass="27005">MTTIISDIDGVILHNNALIEGAEGYIRRIQESGLKYLFLTNYPSQTRKDLKNRIANAGVDLPEEAFYTSAMATAAFLARQDGKKAYVIGDAALTHELYNVGFLITDIDPDFVVVGETKSYNWEMIQKASWFIMNGARFIGTNPDVAGPKGFPACGALCAPIERITGKRPFFVGKPSAWMMRAALNAVDSHSEESIIVGDNLNTDILAGVQAGMDTVLVLSGYSCADDLGKVPFRPTHVFEKAGDIDLF</sequence>
<dbReference type="InterPro" id="IPR023214">
    <property type="entry name" value="HAD_sf"/>
</dbReference>
<reference evidence="6" key="1">
    <citation type="submission" date="2020-04" db="EMBL/GenBank/DDBJ databases">
        <authorList>
            <person name="Zhang T."/>
        </authorList>
    </citation>
    <scope>NUCLEOTIDE SEQUENCE</scope>
    <source>
        <strain evidence="6">HKST-UBA02</strain>
    </source>
</reference>
<proteinExistence type="predicted"/>
<dbReference type="PANTHER" id="PTHR19288:SF46">
    <property type="entry name" value="HALOACID DEHALOGENASE-LIKE HYDROLASE DOMAIN-CONTAINING PROTEIN 2"/>
    <property type="match status" value="1"/>
</dbReference>
<protein>
    <submittedName>
        <fullName evidence="6">HAD-IIA family hydrolase</fullName>
    </submittedName>
</protein>
<evidence type="ECO:0000256" key="1">
    <source>
        <dbReference type="ARBA" id="ARBA00001946"/>
    </source>
</evidence>
<dbReference type="Proteomes" id="UP000739538">
    <property type="component" value="Unassembled WGS sequence"/>
</dbReference>
<evidence type="ECO:0000256" key="2">
    <source>
        <dbReference type="ARBA" id="ARBA00022723"/>
    </source>
</evidence>
<dbReference type="Pfam" id="PF13242">
    <property type="entry name" value="Hydrolase_like"/>
    <property type="match status" value="1"/>
</dbReference>
<dbReference type="Pfam" id="PF13344">
    <property type="entry name" value="Hydrolase_6"/>
    <property type="match status" value="1"/>
</dbReference>
<dbReference type="AlphaFoldDB" id="A0A956SGF9"/>
<evidence type="ECO:0000313" key="7">
    <source>
        <dbReference type="Proteomes" id="UP000739538"/>
    </source>
</evidence>
<evidence type="ECO:0000256" key="3">
    <source>
        <dbReference type="ARBA" id="ARBA00022801"/>
    </source>
</evidence>
<gene>
    <name evidence="6" type="ORF">KDA27_16335</name>
</gene>
<dbReference type="InterPro" id="IPR036412">
    <property type="entry name" value="HAD-like_sf"/>
</dbReference>
<dbReference type="FunFam" id="3.40.50.1000:FF:000016">
    <property type="entry name" value="HAD family hydrolase"/>
    <property type="match status" value="1"/>
</dbReference>
<keyword evidence="3 6" id="KW-0378">Hydrolase</keyword>
<dbReference type="InterPro" id="IPR006357">
    <property type="entry name" value="HAD-SF_hydro_IIA"/>
</dbReference>
<comment type="cofactor">
    <cofactor evidence="1">
        <name>Mg(2+)</name>
        <dbReference type="ChEBI" id="CHEBI:18420"/>
    </cofactor>
</comment>
<dbReference type="Gene3D" id="3.40.50.1000">
    <property type="entry name" value="HAD superfamily/HAD-like"/>
    <property type="match status" value="2"/>
</dbReference>
<accession>A0A956SGF9</accession>
<dbReference type="CDD" id="cd07530">
    <property type="entry name" value="HAD_Pase_UmpH-like"/>
    <property type="match status" value="1"/>
</dbReference>
<reference evidence="6" key="2">
    <citation type="journal article" date="2021" name="Microbiome">
        <title>Successional dynamics and alternative stable states in a saline activated sludge microbial community over 9 years.</title>
        <authorList>
            <person name="Wang Y."/>
            <person name="Ye J."/>
            <person name="Ju F."/>
            <person name="Liu L."/>
            <person name="Boyd J.A."/>
            <person name="Deng Y."/>
            <person name="Parks D.H."/>
            <person name="Jiang X."/>
            <person name="Yin X."/>
            <person name="Woodcroft B.J."/>
            <person name="Tyson G.W."/>
            <person name="Hugenholtz P."/>
            <person name="Polz M.F."/>
            <person name="Zhang T."/>
        </authorList>
    </citation>
    <scope>NUCLEOTIDE SEQUENCE</scope>
    <source>
        <strain evidence="6">HKST-UBA02</strain>
    </source>
</reference>
<keyword evidence="5" id="KW-0119">Carbohydrate metabolism</keyword>
<dbReference type="NCBIfam" id="TIGR01460">
    <property type="entry name" value="HAD-SF-IIA"/>
    <property type="match status" value="1"/>
</dbReference>
<organism evidence="6 7">
    <name type="scientific">Eiseniibacteriota bacterium</name>
    <dbReference type="NCBI Taxonomy" id="2212470"/>
    <lineage>
        <taxon>Bacteria</taxon>
        <taxon>Candidatus Eiseniibacteriota</taxon>
    </lineage>
</organism>
<evidence type="ECO:0000256" key="4">
    <source>
        <dbReference type="ARBA" id="ARBA00022842"/>
    </source>
</evidence>
<dbReference type="PANTHER" id="PTHR19288">
    <property type="entry name" value="4-NITROPHENYLPHOSPHATASE-RELATED"/>
    <property type="match status" value="1"/>
</dbReference>
<name>A0A956SGF9_UNCEI</name>
<evidence type="ECO:0000313" key="6">
    <source>
        <dbReference type="EMBL" id="MCA9757373.1"/>
    </source>
</evidence>
<keyword evidence="4" id="KW-0460">Magnesium</keyword>
<dbReference type="NCBIfam" id="NF007762">
    <property type="entry name" value="PRK10444.1"/>
    <property type="match status" value="1"/>
</dbReference>
<dbReference type="GO" id="GO:0046872">
    <property type="term" value="F:metal ion binding"/>
    <property type="evidence" value="ECO:0007669"/>
    <property type="project" value="UniProtKB-KW"/>
</dbReference>